<dbReference type="AlphaFoldDB" id="A0A3R7RJZ6"/>
<dbReference type="OrthoDB" id="10262413at2759"/>
<protein>
    <submittedName>
        <fullName evidence="2">Uncharacterized protein</fullName>
    </submittedName>
</protein>
<feature type="compositionally biased region" description="Acidic residues" evidence="1">
    <location>
        <begin position="21"/>
        <end position="41"/>
    </location>
</feature>
<keyword evidence="3" id="KW-1185">Reference proteome</keyword>
<dbReference type="OMA" id="AYCAHIR"/>
<dbReference type="EMBL" id="MKGL01000127">
    <property type="protein sequence ID" value="RNF05717.1"/>
    <property type="molecule type" value="Genomic_DNA"/>
</dbReference>
<dbReference type="RefSeq" id="XP_029238838.1">
    <property type="nucleotide sequence ID" value="XM_029381285.1"/>
</dbReference>
<reference evidence="2 3" key="1">
    <citation type="journal article" date="2018" name="BMC Genomics">
        <title>Genomic comparison of Trypanosoma conorhini and Trypanosoma rangeli to Trypanosoma cruzi strains of high and low virulence.</title>
        <authorList>
            <person name="Bradwell K.R."/>
            <person name="Koparde V.N."/>
            <person name="Matveyev A.V."/>
            <person name="Serrano M.G."/>
            <person name="Alves J.M."/>
            <person name="Parikh H."/>
            <person name="Huang B."/>
            <person name="Lee V."/>
            <person name="Espinosa-Alvarez O."/>
            <person name="Ortiz P.A."/>
            <person name="Costa-Martins A.G."/>
            <person name="Teixeira M.M."/>
            <person name="Buck G.A."/>
        </authorList>
    </citation>
    <scope>NUCLEOTIDE SEQUENCE [LARGE SCALE GENOMIC DNA]</scope>
    <source>
        <strain evidence="2 3">AM80</strain>
    </source>
</reference>
<dbReference type="Pfam" id="PF05186">
    <property type="entry name" value="Dpy-30"/>
    <property type="match status" value="1"/>
</dbReference>
<dbReference type="InterPro" id="IPR047499">
    <property type="entry name" value="DD_AK7"/>
</dbReference>
<feature type="region of interest" description="Disordered" evidence="1">
    <location>
        <begin position="174"/>
        <end position="206"/>
    </location>
</feature>
<proteinExistence type="predicted"/>
<feature type="region of interest" description="Disordered" evidence="1">
    <location>
        <begin position="84"/>
        <end position="116"/>
    </location>
</feature>
<feature type="region of interest" description="Disordered" evidence="1">
    <location>
        <begin position="1"/>
        <end position="54"/>
    </location>
</feature>
<dbReference type="Proteomes" id="UP000283634">
    <property type="component" value="Unassembled WGS sequence"/>
</dbReference>
<gene>
    <name evidence="2" type="ORF">TraAM80_04352</name>
</gene>
<dbReference type="Gene3D" id="3.40.50.300">
    <property type="entry name" value="P-loop containing nucleotide triphosphate hydrolases"/>
    <property type="match status" value="1"/>
</dbReference>
<accession>A0A3R7RJZ6</accession>
<evidence type="ECO:0000256" key="1">
    <source>
        <dbReference type="SAM" id="MobiDB-lite"/>
    </source>
</evidence>
<comment type="caution">
    <text evidence="2">The sequence shown here is derived from an EMBL/GenBank/DDBJ whole genome shotgun (WGS) entry which is preliminary data.</text>
</comment>
<evidence type="ECO:0000313" key="2">
    <source>
        <dbReference type="EMBL" id="RNF05717.1"/>
    </source>
</evidence>
<dbReference type="CDD" id="cd22967">
    <property type="entry name" value="DD_AK7"/>
    <property type="match status" value="1"/>
</dbReference>
<dbReference type="InterPro" id="IPR027417">
    <property type="entry name" value="P-loop_NTPase"/>
</dbReference>
<evidence type="ECO:0000313" key="3">
    <source>
        <dbReference type="Proteomes" id="UP000283634"/>
    </source>
</evidence>
<feature type="compositionally biased region" description="Acidic residues" evidence="1">
    <location>
        <begin position="88"/>
        <end position="104"/>
    </location>
</feature>
<sequence>MSPTERLRATITEAMLLHPPEDEEDEEEDFNGNSNEDEEMDEKAAAKAQQVDEAERRRIATLREEYRFATQLLKLRLLNGVFPSIPKDEDEEEEEEKEEDDDYEDKTPRQGQTMGVKADVVEELPPPTIRYFDEVMAVMVRWRLRQEDCRNQGYILESFPETVRQAWLTFMADTEEQKEMQRPKLQKDRDAEEEPRPPPDAGFPLPVLTDLGEEQQRDILDLMAGRTFASAEEVLAPTNDAFFPDCFIVLTGSEIVLRSHIDAAAVDASHADAMSDISELFTRYMTHNRPGAPPTESLVCWFQTVVAEKEEREVPDSGDAEAGARVEQLPRKACVLFVPVLSTTPAAVLPRAFSQEEVSDMEAYCAHIRCEILNNVGLGSCSPVIESMRAEEEATQRWLQEFTLEHEILDKLYASEEVFAARTRKLEDVAMDDERRALRYYQAKEELASIASIDTVPVNMYLMRYVLPSLTPLMAEVVRMRPEDPVTVLADALFHYKRQIEL</sequence>
<organism evidence="2 3">
    <name type="scientific">Trypanosoma rangeli</name>
    <dbReference type="NCBI Taxonomy" id="5698"/>
    <lineage>
        <taxon>Eukaryota</taxon>
        <taxon>Discoba</taxon>
        <taxon>Euglenozoa</taxon>
        <taxon>Kinetoplastea</taxon>
        <taxon>Metakinetoplastina</taxon>
        <taxon>Trypanosomatida</taxon>
        <taxon>Trypanosomatidae</taxon>
        <taxon>Trypanosoma</taxon>
        <taxon>Herpetosoma</taxon>
    </lineage>
</organism>
<name>A0A3R7RJZ6_TRYRA</name>
<feature type="compositionally biased region" description="Basic and acidic residues" evidence="1">
    <location>
        <begin position="175"/>
        <end position="197"/>
    </location>
</feature>
<dbReference type="Gene3D" id="1.20.890.10">
    <property type="entry name" value="cAMP-dependent protein kinase regulatory subunit, dimerization-anchoring domain"/>
    <property type="match status" value="1"/>
</dbReference>
<dbReference type="GeneID" id="40328285"/>
<dbReference type="InterPro" id="IPR007858">
    <property type="entry name" value="Dpy-30_motif"/>
</dbReference>